<dbReference type="VEuPathDB" id="FungiDB:SeMB42_g05058"/>
<protein>
    <submittedName>
        <fullName evidence="2">Uncharacterized protein</fullName>
    </submittedName>
</protein>
<sequence>MMAVIGRTMSVQSMVVLCLYIAFIVSSTVVWSTPIPMESDDDERDLSDENSSILTSSEPRYSGDSSPNFVFNHLVLEARNAANAENAENALDRAHNEYPHSSGSLPPNLPEITWNEAELEDILQDLSDRQSLDASSTEWGPFPYPSNPLPPNPSAREWSQDELEAILQDSSDTIESRQEQKFGSRIEWFSGYLQIYCNSRDASVVRNYFLATYLAAASRVFNFSQRGSQKFGSETSTSYAAIDSIGSIGNSIIRNCQHSLVAASPSFNHRHQLSPLGGGWMYLVPSRQAYIVKYGGARVKAGSQTAKQKLFASWRALRRVDSTHTGELQ</sequence>
<feature type="compositionally biased region" description="Polar residues" evidence="1">
    <location>
        <begin position="53"/>
        <end position="65"/>
    </location>
</feature>
<gene>
    <name evidence="2" type="ORF">SeMB42_g05058</name>
</gene>
<evidence type="ECO:0000256" key="1">
    <source>
        <dbReference type="SAM" id="MobiDB-lite"/>
    </source>
</evidence>
<proteinExistence type="predicted"/>
<evidence type="ECO:0000313" key="2">
    <source>
        <dbReference type="EMBL" id="TPX42616.1"/>
    </source>
</evidence>
<keyword evidence="3" id="KW-1185">Reference proteome</keyword>
<comment type="caution">
    <text evidence="2">The sequence shown here is derived from an EMBL/GenBank/DDBJ whole genome shotgun (WGS) entry which is preliminary data.</text>
</comment>
<feature type="compositionally biased region" description="Acidic residues" evidence="1">
    <location>
        <begin position="38"/>
        <end position="48"/>
    </location>
</feature>
<dbReference type="AlphaFoldDB" id="A0A507CU04"/>
<feature type="region of interest" description="Disordered" evidence="1">
    <location>
        <begin position="133"/>
        <end position="156"/>
    </location>
</feature>
<feature type="compositionally biased region" description="Pro residues" evidence="1">
    <location>
        <begin position="142"/>
        <end position="153"/>
    </location>
</feature>
<dbReference type="EMBL" id="QEAN01000226">
    <property type="protein sequence ID" value="TPX42616.1"/>
    <property type="molecule type" value="Genomic_DNA"/>
</dbReference>
<evidence type="ECO:0000313" key="3">
    <source>
        <dbReference type="Proteomes" id="UP000317494"/>
    </source>
</evidence>
<name>A0A507CU04_9FUNG</name>
<feature type="region of interest" description="Disordered" evidence="1">
    <location>
        <begin position="37"/>
        <end position="65"/>
    </location>
</feature>
<organism evidence="2 3">
    <name type="scientific">Synchytrium endobioticum</name>
    <dbReference type="NCBI Taxonomy" id="286115"/>
    <lineage>
        <taxon>Eukaryota</taxon>
        <taxon>Fungi</taxon>
        <taxon>Fungi incertae sedis</taxon>
        <taxon>Chytridiomycota</taxon>
        <taxon>Chytridiomycota incertae sedis</taxon>
        <taxon>Chytridiomycetes</taxon>
        <taxon>Synchytriales</taxon>
        <taxon>Synchytriaceae</taxon>
        <taxon>Synchytrium</taxon>
    </lineage>
</organism>
<dbReference type="Proteomes" id="UP000317494">
    <property type="component" value="Unassembled WGS sequence"/>
</dbReference>
<reference evidence="2 3" key="1">
    <citation type="journal article" date="2019" name="Sci. Rep.">
        <title>Comparative genomics of chytrid fungi reveal insights into the obligate biotrophic and pathogenic lifestyle of Synchytrium endobioticum.</title>
        <authorList>
            <person name="van de Vossenberg B.T.L.H."/>
            <person name="Warris S."/>
            <person name="Nguyen H.D.T."/>
            <person name="van Gent-Pelzer M.P.E."/>
            <person name="Joly D.L."/>
            <person name="van de Geest H.C."/>
            <person name="Bonants P.J.M."/>
            <person name="Smith D.S."/>
            <person name="Levesque C.A."/>
            <person name="van der Lee T.A.J."/>
        </authorList>
    </citation>
    <scope>NUCLEOTIDE SEQUENCE [LARGE SCALE GENOMIC DNA]</scope>
    <source>
        <strain evidence="2 3">MB42</strain>
    </source>
</reference>
<accession>A0A507CU04</accession>